<evidence type="ECO:0000256" key="2">
    <source>
        <dbReference type="ARBA" id="ARBA00022692"/>
    </source>
</evidence>
<evidence type="ECO:0000256" key="4">
    <source>
        <dbReference type="ARBA" id="ARBA00023136"/>
    </source>
</evidence>
<protein>
    <recommendedName>
        <fullName evidence="5">Protein-S-isoprenylcysteine O-methyltransferase</fullName>
        <ecNumber evidence="5">2.1.1.100</ecNumber>
    </recommendedName>
</protein>
<dbReference type="PANTHER" id="PTHR12714">
    <property type="entry name" value="PROTEIN-S ISOPRENYLCYSTEINE O-METHYLTRANSFERASE"/>
    <property type="match status" value="1"/>
</dbReference>
<dbReference type="AlphaFoldDB" id="A0A6A4H7E0"/>
<feature type="transmembrane region" description="Helical" evidence="5">
    <location>
        <begin position="54"/>
        <end position="74"/>
    </location>
</feature>
<keyword evidence="5" id="KW-0256">Endoplasmic reticulum</keyword>
<keyword evidence="7" id="KW-1185">Reference proteome</keyword>
<comment type="similarity">
    <text evidence="5">Belongs to the class VI-like SAM-binding methyltransferase superfamily. Isoprenylcysteine carboxyl methyltransferase family.</text>
</comment>
<keyword evidence="5" id="KW-0949">S-adenosyl-L-methionine</keyword>
<keyword evidence="3 5" id="KW-1133">Transmembrane helix</keyword>
<dbReference type="GO" id="GO:0005789">
    <property type="term" value="C:endoplasmic reticulum membrane"/>
    <property type="evidence" value="ECO:0007669"/>
    <property type="project" value="UniProtKB-SubCell"/>
</dbReference>
<feature type="transmembrane region" description="Helical" evidence="5">
    <location>
        <begin position="151"/>
        <end position="174"/>
    </location>
</feature>
<feature type="transmembrane region" description="Helical" evidence="5">
    <location>
        <begin position="94"/>
        <end position="114"/>
    </location>
</feature>
<gene>
    <name evidence="6" type="ORF">BT96DRAFT_829553</name>
</gene>
<evidence type="ECO:0000256" key="5">
    <source>
        <dbReference type="RuleBase" id="RU362022"/>
    </source>
</evidence>
<evidence type="ECO:0000256" key="1">
    <source>
        <dbReference type="ARBA" id="ARBA00004141"/>
    </source>
</evidence>
<dbReference type="PANTHER" id="PTHR12714:SF9">
    <property type="entry name" value="PROTEIN-S-ISOPRENYLCYSTEINE O-METHYLTRANSFERASE"/>
    <property type="match status" value="1"/>
</dbReference>
<name>A0A6A4H7E0_9AGAR</name>
<comment type="subcellular location">
    <subcellularLocation>
        <location evidence="5">Endoplasmic reticulum membrane</location>
        <topology evidence="5">Multi-pass membrane protein</topology>
    </subcellularLocation>
    <subcellularLocation>
        <location evidence="1">Membrane</location>
        <topology evidence="1">Multi-pass membrane protein</topology>
    </subcellularLocation>
</comment>
<dbReference type="Proteomes" id="UP000799118">
    <property type="component" value="Unassembled WGS sequence"/>
</dbReference>
<evidence type="ECO:0000313" key="6">
    <source>
        <dbReference type="EMBL" id="KAE9393254.1"/>
    </source>
</evidence>
<evidence type="ECO:0000313" key="7">
    <source>
        <dbReference type="Proteomes" id="UP000799118"/>
    </source>
</evidence>
<dbReference type="EC" id="2.1.1.100" evidence="5"/>
<feature type="transmembrane region" description="Helical" evidence="5">
    <location>
        <begin position="186"/>
        <end position="203"/>
    </location>
</feature>
<dbReference type="Gene3D" id="1.20.120.1630">
    <property type="match status" value="1"/>
</dbReference>
<dbReference type="GO" id="GO:0004671">
    <property type="term" value="F:protein C-terminal S-isoprenylcysteine carboxyl O-methyltransferase activity"/>
    <property type="evidence" value="ECO:0007669"/>
    <property type="project" value="UniProtKB-EC"/>
</dbReference>
<keyword evidence="4 5" id="KW-0472">Membrane</keyword>
<keyword evidence="5" id="KW-0808">Transferase</keyword>
<reference evidence="6" key="1">
    <citation type="journal article" date="2019" name="Environ. Microbiol.">
        <title>Fungal ecological strategies reflected in gene transcription - a case study of two litter decomposers.</title>
        <authorList>
            <person name="Barbi F."/>
            <person name="Kohler A."/>
            <person name="Barry K."/>
            <person name="Baskaran P."/>
            <person name="Daum C."/>
            <person name="Fauchery L."/>
            <person name="Ihrmark K."/>
            <person name="Kuo A."/>
            <person name="LaButti K."/>
            <person name="Lipzen A."/>
            <person name="Morin E."/>
            <person name="Grigoriev I.V."/>
            <person name="Henrissat B."/>
            <person name="Lindahl B."/>
            <person name="Martin F."/>
        </authorList>
    </citation>
    <scope>NUCLEOTIDE SEQUENCE</scope>
    <source>
        <strain evidence="6">JB14</strain>
    </source>
</reference>
<comment type="catalytic activity">
    <reaction evidence="5">
        <text>[protein]-C-terminal S-[(2E,6E)-farnesyl]-L-cysteine + S-adenosyl-L-methionine = [protein]-C-terminal S-[(2E,6E)-farnesyl]-L-cysteine methyl ester + S-adenosyl-L-homocysteine</text>
        <dbReference type="Rhea" id="RHEA:21672"/>
        <dbReference type="Rhea" id="RHEA-COMP:12125"/>
        <dbReference type="Rhea" id="RHEA-COMP:12126"/>
        <dbReference type="ChEBI" id="CHEBI:57856"/>
        <dbReference type="ChEBI" id="CHEBI:59789"/>
        <dbReference type="ChEBI" id="CHEBI:90510"/>
        <dbReference type="ChEBI" id="CHEBI:90511"/>
        <dbReference type="EC" id="2.1.1.100"/>
    </reaction>
</comment>
<evidence type="ECO:0000256" key="3">
    <source>
        <dbReference type="ARBA" id="ARBA00022989"/>
    </source>
</evidence>
<dbReference type="Pfam" id="PF04140">
    <property type="entry name" value="ICMT"/>
    <property type="match status" value="1"/>
</dbReference>
<dbReference type="InterPro" id="IPR007269">
    <property type="entry name" value="ICMT_MeTrfase"/>
</dbReference>
<dbReference type="EMBL" id="ML769577">
    <property type="protein sequence ID" value="KAE9393254.1"/>
    <property type="molecule type" value="Genomic_DNA"/>
</dbReference>
<dbReference type="GO" id="GO:0032259">
    <property type="term" value="P:methylation"/>
    <property type="evidence" value="ECO:0007669"/>
    <property type="project" value="UniProtKB-KW"/>
</dbReference>
<keyword evidence="5" id="KW-0489">Methyltransferase</keyword>
<keyword evidence="2 5" id="KW-0812">Transmembrane</keyword>
<sequence length="237" mass="25893">MEALLPLTKIPCILLATIGLQITATPPHPRPAKSEEAPSTSWEVVVKQRGGPVLICWFAALAEILLICAQTLGYQTFAKSVLNVLGLRQASDASLYPSPMFLLGTFLAAAGGSIRYCCYRELGHLFTFEMSIMEKHKLITTGPYGIVRHPAYTGVLSTIIGIVLLHGSSGSWVIEGGVLDLLVGRAAAFIFFGTTSLIIVGLLKRIPKEEEALADKFGAEWKDWAQRVPFRLFWGIY</sequence>
<dbReference type="OrthoDB" id="422086at2759"/>
<proteinExistence type="inferred from homology"/>
<organism evidence="6 7">
    <name type="scientific">Gymnopus androsaceus JB14</name>
    <dbReference type="NCBI Taxonomy" id="1447944"/>
    <lineage>
        <taxon>Eukaryota</taxon>
        <taxon>Fungi</taxon>
        <taxon>Dikarya</taxon>
        <taxon>Basidiomycota</taxon>
        <taxon>Agaricomycotina</taxon>
        <taxon>Agaricomycetes</taxon>
        <taxon>Agaricomycetidae</taxon>
        <taxon>Agaricales</taxon>
        <taxon>Marasmiineae</taxon>
        <taxon>Omphalotaceae</taxon>
        <taxon>Gymnopus</taxon>
    </lineage>
</organism>
<accession>A0A6A4H7E0</accession>